<dbReference type="HOGENOM" id="CLU_3384357_0_0_6"/>
<reference evidence="1 2" key="1">
    <citation type="journal article" date="2008" name="PLoS ONE">
        <title>A recalibrated molecular clock and independent origins for the cholera pandemic clones.</title>
        <authorList>
            <person name="Feng L."/>
            <person name="Reeves P.R."/>
            <person name="Lan R."/>
            <person name="Ren Y."/>
            <person name="Gao C."/>
            <person name="Zhou Z."/>
            <person name="Ren Y."/>
            <person name="Cheng J."/>
            <person name="Wang W."/>
            <person name="Wang J."/>
            <person name="Qian W."/>
            <person name="Li D."/>
            <person name="Wang L."/>
        </authorList>
    </citation>
    <scope>NUCLEOTIDE SEQUENCE [LARGE SCALE GENOMIC DNA]</scope>
    <source>
        <strain evidence="1 2">M66-2</strain>
    </source>
</reference>
<evidence type="ECO:0000313" key="1">
    <source>
        <dbReference type="EMBL" id="ACP05823.1"/>
    </source>
</evidence>
<gene>
    <name evidence="1" type="ordered locus">VCM66_1509</name>
</gene>
<sequence>MGKSSVMSPLLNYHLMVRIKQTARDAPFVWIQV</sequence>
<dbReference type="AlphaFoldDB" id="C3LMP7"/>
<dbReference type="Proteomes" id="UP000001217">
    <property type="component" value="Chromosome I"/>
</dbReference>
<proteinExistence type="predicted"/>
<dbReference type="EMBL" id="CP001233">
    <property type="protein sequence ID" value="ACP05823.1"/>
    <property type="molecule type" value="Genomic_DNA"/>
</dbReference>
<accession>C3LMP7</accession>
<name>C3LMP7_VIBCM</name>
<evidence type="ECO:0000313" key="2">
    <source>
        <dbReference type="Proteomes" id="UP000001217"/>
    </source>
</evidence>
<dbReference type="KEGG" id="vcm:VCM66_1509"/>
<protein>
    <submittedName>
        <fullName evidence="1">Uncharacterized protein</fullName>
    </submittedName>
</protein>
<organism evidence="1 2">
    <name type="scientific">Vibrio cholerae serotype O1 (strain M66-2)</name>
    <dbReference type="NCBI Taxonomy" id="579112"/>
    <lineage>
        <taxon>Bacteria</taxon>
        <taxon>Pseudomonadati</taxon>
        <taxon>Pseudomonadota</taxon>
        <taxon>Gammaproteobacteria</taxon>
        <taxon>Vibrionales</taxon>
        <taxon>Vibrionaceae</taxon>
        <taxon>Vibrio</taxon>
    </lineage>
</organism>